<evidence type="ECO:0000259" key="1">
    <source>
        <dbReference type="Pfam" id="PF05193"/>
    </source>
</evidence>
<proteinExistence type="predicted"/>
<dbReference type="InterPro" id="IPR007863">
    <property type="entry name" value="Peptidase_M16_C"/>
</dbReference>
<dbReference type="Pfam" id="PF05193">
    <property type="entry name" value="Peptidase_M16_C"/>
    <property type="match status" value="1"/>
</dbReference>
<organism evidence="2">
    <name type="scientific">marine sediment metagenome</name>
    <dbReference type="NCBI Taxonomy" id="412755"/>
    <lineage>
        <taxon>unclassified sequences</taxon>
        <taxon>metagenomes</taxon>
        <taxon>ecological metagenomes</taxon>
    </lineage>
</organism>
<dbReference type="GO" id="GO:0046872">
    <property type="term" value="F:metal ion binding"/>
    <property type="evidence" value="ECO:0007669"/>
    <property type="project" value="InterPro"/>
</dbReference>
<dbReference type="PANTHER" id="PTHR11851:SF219">
    <property type="entry name" value="HYPOTHETICAL ZINC PROTEASE"/>
    <property type="match status" value="1"/>
</dbReference>
<feature type="domain" description="Peptidase M16 C-terminal" evidence="1">
    <location>
        <begin position="168"/>
        <end position="339"/>
    </location>
</feature>
<evidence type="ECO:0000313" key="2">
    <source>
        <dbReference type="EMBL" id="KKN80088.1"/>
    </source>
</evidence>
<dbReference type="EMBL" id="LAZR01000237">
    <property type="protein sequence ID" value="KKN80088.1"/>
    <property type="molecule type" value="Genomic_DNA"/>
</dbReference>
<accession>A0A0F9WN66</accession>
<dbReference type="PANTHER" id="PTHR11851">
    <property type="entry name" value="METALLOPROTEASE"/>
    <property type="match status" value="1"/>
</dbReference>
<dbReference type="InterPro" id="IPR011249">
    <property type="entry name" value="Metalloenz_LuxS/M16"/>
</dbReference>
<protein>
    <recommendedName>
        <fullName evidence="1">Peptidase M16 C-terminal domain-containing protein</fullName>
    </recommendedName>
</protein>
<reference evidence="2" key="1">
    <citation type="journal article" date="2015" name="Nature">
        <title>Complex archaea that bridge the gap between prokaryotes and eukaryotes.</title>
        <authorList>
            <person name="Spang A."/>
            <person name="Saw J.H."/>
            <person name="Jorgensen S.L."/>
            <person name="Zaremba-Niedzwiedzka K."/>
            <person name="Martijn J."/>
            <person name="Lind A.E."/>
            <person name="van Eijk R."/>
            <person name="Schleper C."/>
            <person name="Guy L."/>
            <person name="Ettema T.J."/>
        </authorList>
    </citation>
    <scope>NUCLEOTIDE SEQUENCE</scope>
</reference>
<dbReference type="Gene3D" id="3.30.830.10">
    <property type="entry name" value="Metalloenzyme, LuxS/M16 peptidase-like"/>
    <property type="match status" value="2"/>
</dbReference>
<name>A0A0F9WN66_9ZZZZ</name>
<dbReference type="AlphaFoldDB" id="A0A0F9WN66"/>
<dbReference type="InterPro" id="IPR050361">
    <property type="entry name" value="MPP/UQCRC_Complex"/>
</dbReference>
<sequence>MPDLIHIERFDNGLVLLGEPMDHVSSVSLTVRVPVGPIYDPSGMEGAAAVGAEWWLRGAGDRDTRQLNDALDSLGCRHVEAAGANFITFSAGQVHQRLDDVLRLYHDILLAPRLDDEAFDPCRNLIVQDLLSLDDHPAQKVNVLCRQRFFPHPLGRYHLGTAESLEAMTADAVRDHLLGHFCPDGTIIAVAGKIDWPQVRDRIEQHLGDWPARPQAEIDTQPATGGFEHVRKDTAQTHLALAQPSVTMTDGHYYAARVAVCVLSGGMSSRLMTEVREKRGLVYRVSTAYGGLKSCAGWFTYAGAVPEKARETLEVVVGELRRLGEGIEPDELARAKTQLKSATLMSLDMTGSRAARMVNDFHYLERVRTIDEITAAVDAITIDDVLAYLQAYRAGDFVGVVIGPEPVPLAVFEA</sequence>
<comment type="caution">
    <text evidence="2">The sequence shown here is derived from an EMBL/GenBank/DDBJ whole genome shotgun (WGS) entry which is preliminary data.</text>
</comment>
<dbReference type="SUPFAM" id="SSF63411">
    <property type="entry name" value="LuxS/MPP-like metallohydrolase"/>
    <property type="match status" value="2"/>
</dbReference>
<gene>
    <name evidence="2" type="ORF">LCGC14_0333770</name>
</gene>